<dbReference type="Pfam" id="PF04707">
    <property type="entry name" value="PRELI"/>
    <property type="match status" value="1"/>
</dbReference>
<feature type="compositionally biased region" description="Basic and acidic residues" evidence="1">
    <location>
        <begin position="18"/>
        <end position="27"/>
    </location>
</feature>
<sequence length="257" mass="28490">MRKQRSGGGGVGGVGGYEVKEGVKEGETEGEGVLDVRRGGGDVKARNNDKIKMMKLGSGKRRAGFSQEYIYRHPWERVTAANWRKYTDPDPYPGLSHVLEVDTVARSLDATTGRLNSTRLITVNAPGPSWLQRILGETVCHICEHSTVDAKSRHMEMTSRNVTLKDFIEVEERCTYTPHPDNQDWTLFRQETVIRCAALTALSSIAGRIEQRLTERFLQNASRGRETMEQVCRILEAEVPDLSASRGIGLSGMAAGL</sequence>
<organism evidence="3 4">
    <name type="scientific">Chara braunii</name>
    <name type="common">Braun's stonewort</name>
    <dbReference type="NCBI Taxonomy" id="69332"/>
    <lineage>
        <taxon>Eukaryota</taxon>
        <taxon>Viridiplantae</taxon>
        <taxon>Streptophyta</taxon>
        <taxon>Charophyceae</taxon>
        <taxon>Charales</taxon>
        <taxon>Characeae</taxon>
        <taxon>Chara</taxon>
    </lineage>
</organism>
<dbReference type="InterPro" id="IPR006797">
    <property type="entry name" value="PRELI/MSF1_dom"/>
</dbReference>
<dbReference type="OrthoDB" id="407630at2759"/>
<dbReference type="OMA" id="MMKIWST"/>
<name>A0A388JUD8_CHABU</name>
<feature type="domain" description="PRELI/MSF1" evidence="2">
    <location>
        <begin position="62"/>
        <end position="240"/>
    </location>
</feature>
<dbReference type="Proteomes" id="UP000265515">
    <property type="component" value="Unassembled WGS sequence"/>
</dbReference>
<protein>
    <recommendedName>
        <fullName evidence="2">PRELI/MSF1 domain-containing protein</fullName>
    </recommendedName>
</protein>
<accession>A0A388JUD8</accession>
<evidence type="ECO:0000313" key="4">
    <source>
        <dbReference type="Proteomes" id="UP000265515"/>
    </source>
</evidence>
<reference evidence="3 4" key="1">
    <citation type="journal article" date="2018" name="Cell">
        <title>The Chara Genome: Secondary Complexity and Implications for Plant Terrestrialization.</title>
        <authorList>
            <person name="Nishiyama T."/>
            <person name="Sakayama H."/>
            <person name="Vries J.D."/>
            <person name="Buschmann H."/>
            <person name="Saint-Marcoux D."/>
            <person name="Ullrich K.K."/>
            <person name="Haas F.B."/>
            <person name="Vanderstraeten L."/>
            <person name="Becker D."/>
            <person name="Lang D."/>
            <person name="Vosolsobe S."/>
            <person name="Rombauts S."/>
            <person name="Wilhelmsson P.K.I."/>
            <person name="Janitza P."/>
            <person name="Kern R."/>
            <person name="Heyl A."/>
            <person name="Rumpler F."/>
            <person name="Villalobos L.I.A.C."/>
            <person name="Clay J.M."/>
            <person name="Skokan R."/>
            <person name="Toyoda A."/>
            <person name="Suzuki Y."/>
            <person name="Kagoshima H."/>
            <person name="Schijlen E."/>
            <person name="Tajeshwar N."/>
            <person name="Catarino B."/>
            <person name="Hetherington A.J."/>
            <person name="Saltykova A."/>
            <person name="Bonnot C."/>
            <person name="Breuninger H."/>
            <person name="Symeonidi A."/>
            <person name="Radhakrishnan G.V."/>
            <person name="Van Nieuwerburgh F."/>
            <person name="Deforce D."/>
            <person name="Chang C."/>
            <person name="Karol K.G."/>
            <person name="Hedrich R."/>
            <person name="Ulvskov P."/>
            <person name="Glockner G."/>
            <person name="Delwiche C.F."/>
            <person name="Petrasek J."/>
            <person name="Van de Peer Y."/>
            <person name="Friml J."/>
            <person name="Beilby M."/>
            <person name="Dolan L."/>
            <person name="Kohara Y."/>
            <person name="Sugano S."/>
            <person name="Fujiyama A."/>
            <person name="Delaux P.-M."/>
            <person name="Quint M."/>
            <person name="TheiBen G."/>
            <person name="Hagemann M."/>
            <person name="Harholt J."/>
            <person name="Dunand C."/>
            <person name="Zachgo S."/>
            <person name="Langdale J."/>
            <person name="Maumus F."/>
            <person name="Straeten D.V.D."/>
            <person name="Gould S.B."/>
            <person name="Rensing S.A."/>
        </authorList>
    </citation>
    <scope>NUCLEOTIDE SEQUENCE [LARGE SCALE GENOMIC DNA]</scope>
    <source>
        <strain evidence="3 4">S276</strain>
    </source>
</reference>
<dbReference type="GO" id="GO:0005758">
    <property type="term" value="C:mitochondrial intermembrane space"/>
    <property type="evidence" value="ECO:0007669"/>
    <property type="project" value="InterPro"/>
</dbReference>
<feature type="region of interest" description="Disordered" evidence="1">
    <location>
        <begin position="1"/>
        <end position="42"/>
    </location>
</feature>
<evidence type="ECO:0000313" key="3">
    <source>
        <dbReference type="EMBL" id="GBG61387.1"/>
    </source>
</evidence>
<feature type="compositionally biased region" description="Gly residues" evidence="1">
    <location>
        <begin position="1"/>
        <end position="16"/>
    </location>
</feature>
<evidence type="ECO:0000259" key="2">
    <source>
        <dbReference type="PROSITE" id="PS50904"/>
    </source>
</evidence>
<evidence type="ECO:0000256" key="1">
    <source>
        <dbReference type="SAM" id="MobiDB-lite"/>
    </source>
</evidence>
<proteinExistence type="predicted"/>
<dbReference type="AlphaFoldDB" id="A0A388JUD8"/>
<dbReference type="PROSITE" id="PS50904">
    <property type="entry name" value="PRELI_MSF1"/>
    <property type="match status" value="1"/>
</dbReference>
<dbReference type="Gramene" id="GBG61387">
    <property type="protein sequence ID" value="GBG61387"/>
    <property type="gene ID" value="CBR_g20418"/>
</dbReference>
<dbReference type="STRING" id="69332.A0A388JUD8"/>
<keyword evidence="4" id="KW-1185">Reference proteome</keyword>
<gene>
    <name evidence="3" type="ORF">CBR_g20418</name>
</gene>
<dbReference type="PANTHER" id="PTHR11158">
    <property type="entry name" value="MSF1/PX19 RELATED"/>
    <property type="match status" value="1"/>
</dbReference>
<dbReference type="InterPro" id="IPR037365">
    <property type="entry name" value="Slowmo/Ups"/>
</dbReference>
<comment type="caution">
    <text evidence="3">The sequence shown here is derived from an EMBL/GenBank/DDBJ whole genome shotgun (WGS) entry which is preliminary data.</text>
</comment>
<dbReference type="EMBL" id="BFEA01000019">
    <property type="protein sequence ID" value="GBG61387.1"/>
    <property type="molecule type" value="Genomic_DNA"/>
</dbReference>